<evidence type="ECO:0000313" key="9">
    <source>
        <dbReference type="EMBL" id="TYP49233.1"/>
    </source>
</evidence>
<proteinExistence type="inferred from homology"/>
<accession>A0A5S5AG46</accession>
<protein>
    <submittedName>
        <fullName evidence="9">Spore germination protein</fullName>
    </submittedName>
</protein>
<dbReference type="PANTHER" id="PTHR34975:SF2">
    <property type="entry name" value="SPORE GERMINATION PROTEIN A2"/>
    <property type="match status" value="1"/>
</dbReference>
<keyword evidence="3" id="KW-0813">Transport</keyword>
<evidence type="ECO:0000256" key="6">
    <source>
        <dbReference type="ARBA" id="ARBA00022989"/>
    </source>
</evidence>
<dbReference type="PANTHER" id="PTHR34975">
    <property type="entry name" value="SPORE GERMINATION PROTEIN A2"/>
    <property type="match status" value="1"/>
</dbReference>
<keyword evidence="5 8" id="KW-0812">Transmembrane</keyword>
<feature type="transmembrane region" description="Helical" evidence="8">
    <location>
        <begin position="42"/>
        <end position="63"/>
    </location>
</feature>
<feature type="transmembrane region" description="Helical" evidence="8">
    <location>
        <begin position="118"/>
        <end position="135"/>
    </location>
</feature>
<comment type="subcellular location">
    <subcellularLocation>
        <location evidence="1">Membrane</location>
        <topology evidence="1">Multi-pass membrane protein</topology>
    </subcellularLocation>
</comment>
<name>A0A5S5AG46_9FIRM</name>
<feature type="transmembrane region" description="Helical" evidence="8">
    <location>
        <begin position="147"/>
        <end position="165"/>
    </location>
</feature>
<dbReference type="Pfam" id="PF03845">
    <property type="entry name" value="Spore_permease"/>
    <property type="match status" value="1"/>
</dbReference>
<organism evidence="9 10">
    <name type="scientific">Thermosediminibacter litoriperuensis</name>
    <dbReference type="NCBI Taxonomy" id="291989"/>
    <lineage>
        <taxon>Bacteria</taxon>
        <taxon>Bacillati</taxon>
        <taxon>Bacillota</taxon>
        <taxon>Clostridia</taxon>
        <taxon>Thermosediminibacterales</taxon>
        <taxon>Thermosediminibacteraceae</taxon>
        <taxon>Thermosediminibacter</taxon>
    </lineage>
</organism>
<dbReference type="GO" id="GO:0016020">
    <property type="term" value="C:membrane"/>
    <property type="evidence" value="ECO:0007669"/>
    <property type="project" value="UniProtKB-SubCell"/>
</dbReference>
<dbReference type="Proteomes" id="UP000322294">
    <property type="component" value="Unassembled WGS sequence"/>
</dbReference>
<dbReference type="AlphaFoldDB" id="A0A5S5AG46"/>
<evidence type="ECO:0000256" key="7">
    <source>
        <dbReference type="ARBA" id="ARBA00023136"/>
    </source>
</evidence>
<dbReference type="InterPro" id="IPR004761">
    <property type="entry name" value="Spore_GerAB"/>
</dbReference>
<feature type="transmembrane region" description="Helical" evidence="8">
    <location>
        <begin position="217"/>
        <end position="242"/>
    </location>
</feature>
<dbReference type="Gene3D" id="1.20.1740.10">
    <property type="entry name" value="Amino acid/polyamine transporter I"/>
    <property type="match status" value="1"/>
</dbReference>
<dbReference type="EMBL" id="VNHO01000033">
    <property type="protein sequence ID" value="TYP49233.1"/>
    <property type="molecule type" value="Genomic_DNA"/>
</dbReference>
<feature type="transmembrane region" description="Helical" evidence="8">
    <location>
        <begin position="84"/>
        <end position="106"/>
    </location>
</feature>
<sequence>MLMDDDRISTGQAMALVINAILGVSLTILPRDVAKTAGPDCWILVILGGVFAFIAALIIAAVITRFNGKTFTEYTSFVLGRPAGFLAGALYAFYFVLVCAVVLRNFAEVMKNFVLETTPREFVIITLLLLSFYLIRHGLEPMVRFMVINFPIWFITAIVALILTLNKVDFSELLPSFRTPPDKILFGSVSAAISMAGFEVLMVAGQGLKTTRHVYKIAAVSIGIVTAFYIYLVVIVVSMLGVDETRRLLWPTFAVLRSITVPGGVLERIEAPIIIVWVIMVFTTLSAYYFSATITFANLFKAKEFKIFAPLLFPWIYFLSMMPQNVLELENWLKFAGNLAVVFGLIIPFILLIAGSVKARWGKSK</sequence>
<dbReference type="GO" id="GO:0009847">
    <property type="term" value="P:spore germination"/>
    <property type="evidence" value="ECO:0007669"/>
    <property type="project" value="InterPro"/>
</dbReference>
<dbReference type="NCBIfam" id="TIGR00912">
    <property type="entry name" value="2A0309"/>
    <property type="match status" value="1"/>
</dbReference>
<feature type="transmembrane region" description="Helical" evidence="8">
    <location>
        <begin position="307"/>
        <end position="323"/>
    </location>
</feature>
<evidence type="ECO:0000256" key="1">
    <source>
        <dbReference type="ARBA" id="ARBA00004141"/>
    </source>
</evidence>
<evidence type="ECO:0000256" key="5">
    <source>
        <dbReference type="ARBA" id="ARBA00022692"/>
    </source>
</evidence>
<evidence type="ECO:0000256" key="3">
    <source>
        <dbReference type="ARBA" id="ARBA00022448"/>
    </source>
</evidence>
<evidence type="ECO:0000256" key="2">
    <source>
        <dbReference type="ARBA" id="ARBA00007998"/>
    </source>
</evidence>
<keyword evidence="6 8" id="KW-1133">Transmembrane helix</keyword>
<comment type="caution">
    <text evidence="9">The sequence shown here is derived from an EMBL/GenBank/DDBJ whole genome shotgun (WGS) entry which is preliminary data.</text>
</comment>
<evidence type="ECO:0000313" key="10">
    <source>
        <dbReference type="Proteomes" id="UP000322294"/>
    </source>
</evidence>
<feature type="transmembrane region" description="Helical" evidence="8">
    <location>
        <begin position="274"/>
        <end position="300"/>
    </location>
</feature>
<keyword evidence="4" id="KW-0309">Germination</keyword>
<comment type="similarity">
    <text evidence="2">Belongs to the amino acid-polyamine-organocation (APC) superfamily. Spore germination protein (SGP) (TC 2.A.3.9) family.</text>
</comment>
<feature type="transmembrane region" description="Helical" evidence="8">
    <location>
        <begin position="185"/>
        <end position="205"/>
    </location>
</feature>
<keyword evidence="10" id="KW-1185">Reference proteome</keyword>
<dbReference type="RefSeq" id="WP_246110804.1">
    <property type="nucleotide sequence ID" value="NZ_VNHO01000033.1"/>
</dbReference>
<gene>
    <name evidence="9" type="ORF">LZ11_02200</name>
</gene>
<keyword evidence="7 8" id="KW-0472">Membrane</keyword>
<reference evidence="9 10" key="1">
    <citation type="submission" date="2019-07" db="EMBL/GenBank/DDBJ databases">
        <title>Genomic Encyclopedia of Type Strains, Phase I: the one thousand microbial genomes (KMG-I) project.</title>
        <authorList>
            <person name="Kyrpides N."/>
        </authorList>
    </citation>
    <scope>NUCLEOTIDE SEQUENCE [LARGE SCALE GENOMIC DNA]</scope>
    <source>
        <strain evidence="9 10">DSM 16647</strain>
    </source>
</reference>
<evidence type="ECO:0000256" key="4">
    <source>
        <dbReference type="ARBA" id="ARBA00022544"/>
    </source>
</evidence>
<evidence type="ECO:0000256" key="8">
    <source>
        <dbReference type="SAM" id="Phobius"/>
    </source>
</evidence>
<feature type="transmembrane region" description="Helical" evidence="8">
    <location>
        <begin position="12"/>
        <end position="30"/>
    </location>
</feature>
<feature type="transmembrane region" description="Helical" evidence="8">
    <location>
        <begin position="335"/>
        <end position="357"/>
    </location>
</feature>